<dbReference type="PANTHER" id="PTHR12526:SF630">
    <property type="entry name" value="GLYCOSYLTRANSFERASE"/>
    <property type="match status" value="1"/>
</dbReference>
<evidence type="ECO:0000259" key="1">
    <source>
        <dbReference type="Pfam" id="PF00534"/>
    </source>
</evidence>
<dbReference type="Gene3D" id="3.40.50.2000">
    <property type="entry name" value="Glycogen Phosphorylase B"/>
    <property type="match status" value="2"/>
</dbReference>
<accession>A0ABY9TLM0</accession>
<evidence type="ECO:0000259" key="2">
    <source>
        <dbReference type="Pfam" id="PF13439"/>
    </source>
</evidence>
<evidence type="ECO:0000313" key="4">
    <source>
        <dbReference type="Proteomes" id="UP001248581"/>
    </source>
</evidence>
<keyword evidence="3" id="KW-0808">Transferase</keyword>
<evidence type="ECO:0000313" key="3">
    <source>
        <dbReference type="EMBL" id="WNC69652.1"/>
    </source>
</evidence>
<keyword evidence="3" id="KW-0328">Glycosyltransferase</keyword>
<dbReference type="Proteomes" id="UP001248581">
    <property type="component" value="Chromosome"/>
</dbReference>
<dbReference type="CDD" id="cd03801">
    <property type="entry name" value="GT4_PimA-like"/>
    <property type="match status" value="1"/>
</dbReference>
<dbReference type="Pfam" id="PF13439">
    <property type="entry name" value="Glyco_transf_4"/>
    <property type="match status" value="1"/>
</dbReference>
<keyword evidence="4" id="KW-1185">Reference proteome</keyword>
<dbReference type="Pfam" id="PF00534">
    <property type="entry name" value="Glycos_transf_1"/>
    <property type="match status" value="1"/>
</dbReference>
<dbReference type="SUPFAM" id="SSF53756">
    <property type="entry name" value="UDP-Glycosyltransferase/glycogen phosphorylase"/>
    <property type="match status" value="1"/>
</dbReference>
<dbReference type="GO" id="GO:0016757">
    <property type="term" value="F:glycosyltransferase activity"/>
    <property type="evidence" value="ECO:0007669"/>
    <property type="project" value="UniProtKB-KW"/>
</dbReference>
<dbReference type="EMBL" id="CP134146">
    <property type="protein sequence ID" value="WNC69652.1"/>
    <property type="molecule type" value="Genomic_DNA"/>
</dbReference>
<reference evidence="4" key="1">
    <citation type="submission" date="2023-09" db="EMBL/GenBank/DDBJ databases">
        <authorList>
            <person name="Li S."/>
            <person name="Li X."/>
            <person name="Zhang C."/>
            <person name="Zhao Z."/>
        </authorList>
    </citation>
    <scope>NUCLEOTIDE SEQUENCE [LARGE SCALE GENOMIC DNA]</scope>
    <source>
        <strain evidence="4">SQ345</strain>
    </source>
</reference>
<organism evidence="3 4">
    <name type="scientific">Thalassotalea nanhaiensis</name>
    <dbReference type="NCBI Taxonomy" id="3065648"/>
    <lineage>
        <taxon>Bacteria</taxon>
        <taxon>Pseudomonadati</taxon>
        <taxon>Pseudomonadota</taxon>
        <taxon>Gammaproteobacteria</taxon>
        <taxon>Alteromonadales</taxon>
        <taxon>Colwelliaceae</taxon>
        <taxon>Thalassotalea</taxon>
    </lineage>
</organism>
<dbReference type="RefSeq" id="WP_348388795.1">
    <property type="nucleotide sequence ID" value="NZ_CP134146.1"/>
</dbReference>
<dbReference type="PANTHER" id="PTHR12526">
    <property type="entry name" value="GLYCOSYLTRANSFERASE"/>
    <property type="match status" value="1"/>
</dbReference>
<protein>
    <submittedName>
        <fullName evidence="3">Glycosyltransferase family 4 protein</fullName>
        <ecNumber evidence="3">2.4.-.-</ecNumber>
    </submittedName>
</protein>
<name>A0ABY9TLM0_9GAMM</name>
<feature type="domain" description="Glycosyltransferase subfamily 4-like N-terminal" evidence="2">
    <location>
        <begin position="19"/>
        <end position="179"/>
    </location>
</feature>
<sequence length="376" mass="42683">MSFEKNIRVLHILSSPSAGGAEVYVKDLISNLKVKGQNVALLFISTSEEVNRSPEYQKSFIEYLGNEDIPFYFLKSGGRRNLIIGAKSFKRAIQYFKPDIIHSHLLSGVIYSFLYARKIPLVYTHHNTVIDTNEVLFRMLMNACKGFIGISEVCTNYLKSYLPKEKPLKTIYNSVDQNRLILKDYKKQKNDFDVVEVLAVGRLQEQKNYPLLLDAINIVNEKTKYRFKVSIAGEGYPEIKQLIKNKIKEFNLSEVVYLLGNRTDIPKLMHDSDIFIMSSAWEGLPIALIEAQITGLPAIVTDVGGCKEVIERTKGGQVVEPDKPDALASALIQLIEDKKTRESQGESSQSNIEVFDINYSAQEHLEFYHFILSSNN</sequence>
<dbReference type="EC" id="2.4.-.-" evidence="3"/>
<proteinExistence type="predicted"/>
<dbReference type="InterPro" id="IPR028098">
    <property type="entry name" value="Glyco_trans_4-like_N"/>
</dbReference>
<feature type="domain" description="Glycosyl transferase family 1" evidence="1">
    <location>
        <begin position="193"/>
        <end position="348"/>
    </location>
</feature>
<dbReference type="InterPro" id="IPR001296">
    <property type="entry name" value="Glyco_trans_1"/>
</dbReference>
<gene>
    <name evidence="3" type="ORF">RI845_05760</name>
</gene>